<accession>A0A139SPA4</accession>
<dbReference type="Gene3D" id="1.10.287.460">
    <property type="entry name" value="Peptidyl-prolyl cis-trans isomerase, FKBP-type, N-terminal domain"/>
    <property type="match status" value="1"/>
</dbReference>
<evidence type="ECO:0000256" key="4">
    <source>
        <dbReference type="ARBA" id="ARBA00023235"/>
    </source>
</evidence>
<keyword evidence="7" id="KW-0732">Signal</keyword>
<evidence type="ECO:0000256" key="5">
    <source>
        <dbReference type="PROSITE-ProRule" id="PRU00277"/>
    </source>
</evidence>
<dbReference type="InterPro" id="IPR000774">
    <property type="entry name" value="PPIase_FKBP_N"/>
</dbReference>
<dbReference type="Proteomes" id="UP000071392">
    <property type="component" value="Unassembled WGS sequence"/>
</dbReference>
<evidence type="ECO:0000256" key="1">
    <source>
        <dbReference type="ARBA" id="ARBA00000971"/>
    </source>
</evidence>
<evidence type="ECO:0000259" key="8">
    <source>
        <dbReference type="PROSITE" id="PS50059"/>
    </source>
</evidence>
<feature type="chain" id="PRO_5007299364" description="Peptidyl-prolyl cis-trans isomerase" evidence="7">
    <location>
        <begin position="26"/>
        <end position="259"/>
    </location>
</feature>
<name>A0A139SPA4_9BACT</name>
<dbReference type="InterPro" id="IPR036944">
    <property type="entry name" value="PPIase_FKBP_N_sf"/>
</dbReference>
<dbReference type="Pfam" id="PF01346">
    <property type="entry name" value="FKBP_N"/>
    <property type="match status" value="1"/>
</dbReference>
<protein>
    <recommendedName>
        <fullName evidence="6">Peptidyl-prolyl cis-trans isomerase</fullName>
        <ecNumber evidence="6">5.2.1.8</ecNumber>
    </recommendedName>
</protein>
<gene>
    <name evidence="9" type="ORF">AXK12_03445</name>
</gene>
<evidence type="ECO:0000313" key="9">
    <source>
        <dbReference type="EMBL" id="KXU36352.1"/>
    </source>
</evidence>
<dbReference type="Pfam" id="PF00254">
    <property type="entry name" value="FKBP_C"/>
    <property type="match status" value="1"/>
</dbReference>
<dbReference type="GO" id="GO:0006457">
    <property type="term" value="P:protein folding"/>
    <property type="evidence" value="ECO:0007669"/>
    <property type="project" value="InterPro"/>
</dbReference>
<comment type="caution">
    <text evidence="9">The sequence shown here is derived from an EMBL/GenBank/DDBJ whole genome shotgun (WGS) entry which is preliminary data.</text>
</comment>
<evidence type="ECO:0000256" key="3">
    <source>
        <dbReference type="ARBA" id="ARBA00023110"/>
    </source>
</evidence>
<dbReference type="RefSeq" id="WP_082782599.1">
    <property type="nucleotide sequence ID" value="NZ_LSZP01000027.1"/>
</dbReference>
<dbReference type="PROSITE" id="PS50059">
    <property type="entry name" value="FKBP_PPIASE"/>
    <property type="match status" value="1"/>
</dbReference>
<comment type="similarity">
    <text evidence="2 6">Belongs to the FKBP-type PPIase family.</text>
</comment>
<evidence type="ECO:0000313" key="10">
    <source>
        <dbReference type="Proteomes" id="UP000071392"/>
    </source>
</evidence>
<dbReference type="PANTHER" id="PTHR43811:SF19">
    <property type="entry name" value="39 KDA FK506-BINDING NUCLEAR PROTEIN"/>
    <property type="match status" value="1"/>
</dbReference>
<dbReference type="InterPro" id="IPR046357">
    <property type="entry name" value="PPIase_dom_sf"/>
</dbReference>
<dbReference type="InterPro" id="IPR001179">
    <property type="entry name" value="PPIase_FKBP_dom"/>
</dbReference>
<dbReference type="Gene3D" id="3.10.50.40">
    <property type="match status" value="1"/>
</dbReference>
<organism evidence="9 10">
    <name type="scientific">Cephaloticoccus capnophilus</name>
    <dbReference type="NCBI Taxonomy" id="1548208"/>
    <lineage>
        <taxon>Bacteria</taxon>
        <taxon>Pseudomonadati</taxon>
        <taxon>Verrucomicrobiota</taxon>
        <taxon>Opitutia</taxon>
        <taxon>Opitutales</taxon>
        <taxon>Opitutaceae</taxon>
        <taxon>Cephaloticoccus</taxon>
    </lineage>
</organism>
<dbReference type="PANTHER" id="PTHR43811">
    <property type="entry name" value="FKBP-TYPE PEPTIDYL-PROLYL CIS-TRANS ISOMERASE FKPA"/>
    <property type="match status" value="1"/>
</dbReference>
<dbReference type="OrthoDB" id="9814548at2"/>
<sequence>MNLNPSLIKTSALALAVSASVSLFAQEVNFTIPSGDAANTAAPAAQAAPAAPTETFSNEVLAESFGWFMMARLGVAELQFTPAEAAAFTRGVSLAVAGQDMAHDLGAVGQQMDEFIAARQNAALERAKQRNIAAAAEFFAALKTRPGIVETATGLCYEIVEPGEGPKPKESDKVKINYTGMLLNGQVFDSSEQHGEPLTIGVNEAIPGWAEGIQQINQGGKIRLFIPAKLAYGDESLGGIPPASALIFEIELLEIVAGS</sequence>
<dbReference type="EMBL" id="LSZP01000027">
    <property type="protein sequence ID" value="KXU36352.1"/>
    <property type="molecule type" value="Genomic_DNA"/>
</dbReference>
<keyword evidence="10" id="KW-1185">Reference proteome</keyword>
<dbReference type="GO" id="GO:0003755">
    <property type="term" value="F:peptidyl-prolyl cis-trans isomerase activity"/>
    <property type="evidence" value="ECO:0007669"/>
    <property type="project" value="UniProtKB-UniRule"/>
</dbReference>
<evidence type="ECO:0000256" key="2">
    <source>
        <dbReference type="ARBA" id="ARBA00006577"/>
    </source>
</evidence>
<evidence type="ECO:0000256" key="7">
    <source>
        <dbReference type="SAM" id="SignalP"/>
    </source>
</evidence>
<comment type="catalytic activity">
    <reaction evidence="1 5 6">
        <text>[protein]-peptidylproline (omega=180) = [protein]-peptidylproline (omega=0)</text>
        <dbReference type="Rhea" id="RHEA:16237"/>
        <dbReference type="Rhea" id="RHEA-COMP:10747"/>
        <dbReference type="Rhea" id="RHEA-COMP:10748"/>
        <dbReference type="ChEBI" id="CHEBI:83833"/>
        <dbReference type="ChEBI" id="CHEBI:83834"/>
        <dbReference type="EC" id="5.2.1.8"/>
    </reaction>
</comment>
<dbReference type="SUPFAM" id="SSF54534">
    <property type="entry name" value="FKBP-like"/>
    <property type="match status" value="1"/>
</dbReference>
<keyword evidence="4 5" id="KW-0413">Isomerase</keyword>
<feature type="signal peptide" evidence="7">
    <location>
        <begin position="1"/>
        <end position="25"/>
    </location>
</feature>
<reference evidence="9 10" key="1">
    <citation type="submission" date="2016-02" db="EMBL/GenBank/DDBJ databases">
        <authorList>
            <person name="Wen L."/>
            <person name="He K."/>
            <person name="Yang H."/>
        </authorList>
    </citation>
    <scope>NUCLEOTIDE SEQUENCE [LARGE SCALE GENOMIC DNA]</scope>
    <source>
        <strain evidence="9 10">CV41</strain>
    </source>
</reference>
<dbReference type="EC" id="5.2.1.8" evidence="6"/>
<feature type="domain" description="PPIase FKBP-type" evidence="8">
    <location>
        <begin position="171"/>
        <end position="256"/>
    </location>
</feature>
<dbReference type="STRING" id="1548208.AXK12_03445"/>
<evidence type="ECO:0000256" key="6">
    <source>
        <dbReference type="RuleBase" id="RU003915"/>
    </source>
</evidence>
<keyword evidence="3 5" id="KW-0697">Rotamase</keyword>
<proteinExistence type="inferred from homology"/>
<dbReference type="AlphaFoldDB" id="A0A139SPA4"/>